<feature type="compositionally biased region" description="Polar residues" evidence="9">
    <location>
        <begin position="66"/>
        <end position="81"/>
    </location>
</feature>
<feature type="region of interest" description="Disordered" evidence="9">
    <location>
        <begin position="1"/>
        <end position="146"/>
    </location>
</feature>
<feature type="coiled-coil region" evidence="8">
    <location>
        <begin position="844"/>
        <end position="871"/>
    </location>
</feature>
<gene>
    <name evidence="11" type="ORF">DdX_02318</name>
</gene>
<dbReference type="GO" id="GO:0030983">
    <property type="term" value="F:mismatched DNA binding"/>
    <property type="evidence" value="ECO:0007669"/>
    <property type="project" value="UniProtKB-UniRule"/>
</dbReference>
<dbReference type="EMBL" id="JAKKPZ010000002">
    <property type="protein sequence ID" value="KAI1725645.1"/>
    <property type="molecule type" value="Genomic_DNA"/>
</dbReference>
<dbReference type="SMART" id="SM00533">
    <property type="entry name" value="MUTSd"/>
    <property type="match status" value="1"/>
</dbReference>
<evidence type="ECO:0000256" key="2">
    <source>
        <dbReference type="ARBA" id="ARBA00022741"/>
    </source>
</evidence>
<evidence type="ECO:0000256" key="9">
    <source>
        <dbReference type="SAM" id="MobiDB-lite"/>
    </source>
</evidence>
<evidence type="ECO:0000313" key="12">
    <source>
        <dbReference type="Proteomes" id="UP001201812"/>
    </source>
</evidence>
<evidence type="ECO:0000259" key="10">
    <source>
        <dbReference type="PROSITE" id="PS00486"/>
    </source>
</evidence>
<dbReference type="Proteomes" id="UP001201812">
    <property type="component" value="Unassembled WGS sequence"/>
</dbReference>
<dbReference type="InterPro" id="IPR007695">
    <property type="entry name" value="DNA_mismatch_repair_MutS-lik_N"/>
</dbReference>
<comment type="similarity">
    <text evidence="1 6 7">Belongs to the DNA mismatch repair MutS family.</text>
</comment>
<dbReference type="Gene3D" id="1.10.1420.10">
    <property type="match status" value="2"/>
</dbReference>
<evidence type="ECO:0000256" key="4">
    <source>
        <dbReference type="ARBA" id="ARBA00022840"/>
    </source>
</evidence>
<dbReference type="GO" id="GO:0140664">
    <property type="term" value="F:ATP-dependent DNA damage sensor activity"/>
    <property type="evidence" value="ECO:0007669"/>
    <property type="project" value="InterPro"/>
</dbReference>
<dbReference type="SUPFAM" id="SSF53150">
    <property type="entry name" value="DNA repair protein MutS, domain II"/>
    <property type="match status" value="1"/>
</dbReference>
<dbReference type="InterPro" id="IPR036187">
    <property type="entry name" value="DNA_mismatch_repair_MutS_sf"/>
</dbReference>
<keyword evidence="3 6" id="KW-0227">DNA damage</keyword>
<dbReference type="InterPro" id="IPR007860">
    <property type="entry name" value="DNA_mmatch_repair_MutS_con_dom"/>
</dbReference>
<dbReference type="PIRSF" id="PIRSF037677">
    <property type="entry name" value="DNA_mis_repair_Msh6"/>
    <property type="match status" value="1"/>
</dbReference>
<organism evidence="11 12">
    <name type="scientific">Ditylenchus destructor</name>
    <dbReference type="NCBI Taxonomy" id="166010"/>
    <lineage>
        <taxon>Eukaryota</taxon>
        <taxon>Metazoa</taxon>
        <taxon>Ecdysozoa</taxon>
        <taxon>Nematoda</taxon>
        <taxon>Chromadorea</taxon>
        <taxon>Rhabditida</taxon>
        <taxon>Tylenchina</taxon>
        <taxon>Tylenchomorpha</taxon>
        <taxon>Sphaerularioidea</taxon>
        <taxon>Anguinidae</taxon>
        <taxon>Anguininae</taxon>
        <taxon>Ditylenchus</taxon>
    </lineage>
</organism>
<keyword evidence="4 6" id="KW-0067">ATP-binding</keyword>
<dbReference type="AlphaFoldDB" id="A0AAD4NCH6"/>
<evidence type="ECO:0000313" key="11">
    <source>
        <dbReference type="EMBL" id="KAI1725645.1"/>
    </source>
</evidence>
<dbReference type="InterPro" id="IPR007861">
    <property type="entry name" value="DNA_mismatch_repair_MutS_clamp"/>
</dbReference>
<dbReference type="FunFam" id="3.40.1170.10:FF:000002">
    <property type="entry name" value="DNA mismatch repair protein"/>
    <property type="match status" value="1"/>
</dbReference>
<dbReference type="GO" id="GO:0032301">
    <property type="term" value="C:MutSalpha complex"/>
    <property type="evidence" value="ECO:0007669"/>
    <property type="project" value="TreeGrafter"/>
</dbReference>
<feature type="compositionally biased region" description="Polar residues" evidence="9">
    <location>
        <begin position="1"/>
        <end position="13"/>
    </location>
</feature>
<evidence type="ECO:0000256" key="7">
    <source>
        <dbReference type="RuleBase" id="RU003756"/>
    </source>
</evidence>
<proteinExistence type="inferred from homology"/>
<reference evidence="11" key="1">
    <citation type="submission" date="2022-01" db="EMBL/GenBank/DDBJ databases">
        <title>Genome Sequence Resource for Two Populations of Ditylenchus destructor, the Migratory Endoparasitic Phytonematode.</title>
        <authorList>
            <person name="Zhang H."/>
            <person name="Lin R."/>
            <person name="Xie B."/>
        </authorList>
    </citation>
    <scope>NUCLEOTIDE SEQUENCE</scope>
    <source>
        <strain evidence="11">BazhouSP</strain>
    </source>
</reference>
<sequence>MSGSKNQRQSNLFSFFKKENKTPLAEKNVNDHKSCNFPSAAENKSRNRAFDGLNKSHTHAADENDTSINSLEVSPISSAAQRTKRRRVILSDDEDEIQEAKPKCEIQTPQKRTKPMVSPSRSINSTPKQSVALNKSPASSSKLQLKNANISSQDNEIARSFITSFQFQDSEDNGESSGPPITPSRSVTGVAKSRNIDTICSERSSNSWPHLSYTFLKPEKIRDANFRRPDDPDYNPRTLFVPEEFLKKQTPAQKQWWDIKSKNYDTVLFFKVGKFYELYHWDAVTAVENLNLAMMKAKEDQAAHCGFPEMGYGRFADQLLNRGYKVARVEQTETNEQMKNRVSLSNSKEKAMRREVCNISTAATRTYGYIEGTDDRENDGLQDTDTKYLMSLCERIIDGTTSYGLCFVDCSTGKFHLCQFDDDKNQSTLRTVLAHTMPSQLLYEKNGFSRSTSSLLSTVLCGIPQQALARKIEFLPAETALAMLMDDVYLGTSFKDWPDALRKTCDFNSPVPKPFEEHKLSLSALGAIIWYLKTCLVDVDLVTMKQFYQYVPPNRYNEVQFHGNYWKNRRMILDGISLQNLHVLPASSLDRARNAQDLSVMKCSLFNTINMCVTPFGIRLLRQWICSPICDPMILQQRQATVKALVKDESQAFLQKSVDIMRSLPDLEKLFQRIHTIGSKYRATDHPDSRAQIFEVERYNKRKIKDLCLMLDGLDNVAKLIDLYNNYDVSEKALDKCLGEEIPEFFTDLEHFKNAFDRNIALESGVIVPRRQGVDSLYDEVVFAVKECERELELFLENQCVGLNCQGIRFTGKGKSRYTMEIPTNVTSKLGQEFIYLSEVKGYKRYTTEELKQLIEKLIEAENHRDIVSAEVTRRVFSDFDNRKEKWAGIVKRIAEFDCLTSLARYSRTSGLSMCFPEFVFDSEKPILDIRMGYHPSLVASSFYGSKSGNKSSTDFNYIPNDCILDDSDGNSALVMLLTGPNMGGKSTLMRQTSALVILAQVGSMVPAASMRLTPVDRIFCRIGASDSIMTGQSTFFVELNETNMILTEATRHSLVLIDELGRGTSTYDGTAIAAAVLKHIANNIKCRTLFSTHYHALCGMVKDNPNVRLAHMACIAENETSKDPTEDDIAEQEITFLYTLVLDKPCPKSYGFYTAKVAGINIEIIRKAIAASRSMNDSKKL</sequence>
<dbReference type="Pfam" id="PF00488">
    <property type="entry name" value="MutS_V"/>
    <property type="match status" value="1"/>
</dbReference>
<dbReference type="SMART" id="SM00534">
    <property type="entry name" value="MUTSac"/>
    <property type="match status" value="1"/>
</dbReference>
<comment type="caution">
    <text evidence="11">The sequence shown here is derived from an EMBL/GenBank/DDBJ whole genome shotgun (WGS) entry which is preliminary data.</text>
</comment>
<dbReference type="PROSITE" id="PS00486">
    <property type="entry name" value="DNA_MISMATCH_REPAIR_2"/>
    <property type="match status" value="1"/>
</dbReference>
<comment type="function">
    <text evidence="6 7">Component of the post-replicative DNA mismatch repair system (MMR).</text>
</comment>
<dbReference type="InterPro" id="IPR007696">
    <property type="entry name" value="DNA_mismatch_repair_MutS_core"/>
</dbReference>
<dbReference type="Pfam" id="PF05188">
    <property type="entry name" value="MutS_II"/>
    <property type="match status" value="1"/>
</dbReference>
<evidence type="ECO:0000256" key="5">
    <source>
        <dbReference type="ARBA" id="ARBA00023125"/>
    </source>
</evidence>
<accession>A0AAD4NCH6</accession>
<dbReference type="GO" id="GO:0006298">
    <property type="term" value="P:mismatch repair"/>
    <property type="evidence" value="ECO:0007669"/>
    <property type="project" value="InterPro"/>
</dbReference>
<evidence type="ECO:0000256" key="8">
    <source>
        <dbReference type="SAM" id="Coils"/>
    </source>
</evidence>
<dbReference type="Gene3D" id="3.40.1170.10">
    <property type="entry name" value="DNA repair protein MutS, domain I"/>
    <property type="match status" value="1"/>
</dbReference>
<dbReference type="InterPro" id="IPR027417">
    <property type="entry name" value="P-loop_NTPase"/>
</dbReference>
<dbReference type="PANTHER" id="PTHR11361">
    <property type="entry name" value="DNA MISMATCH REPAIR PROTEIN MUTS FAMILY MEMBER"/>
    <property type="match status" value="1"/>
</dbReference>
<keyword evidence="2 6" id="KW-0547">Nucleotide-binding</keyword>
<keyword evidence="12" id="KW-1185">Reference proteome</keyword>
<dbReference type="Pfam" id="PF05192">
    <property type="entry name" value="MutS_III"/>
    <property type="match status" value="1"/>
</dbReference>
<dbReference type="Pfam" id="PF01624">
    <property type="entry name" value="MutS_I"/>
    <property type="match status" value="1"/>
</dbReference>
<protein>
    <recommendedName>
        <fullName evidence="6">DNA mismatch repair protein</fullName>
    </recommendedName>
</protein>
<dbReference type="InterPro" id="IPR000432">
    <property type="entry name" value="DNA_mismatch_repair_MutS_C"/>
</dbReference>
<name>A0AAD4NCH6_9BILA</name>
<dbReference type="Pfam" id="PF05190">
    <property type="entry name" value="MutS_IV"/>
    <property type="match status" value="1"/>
</dbReference>
<dbReference type="InterPro" id="IPR045076">
    <property type="entry name" value="MutS"/>
</dbReference>
<dbReference type="Gene3D" id="3.30.420.110">
    <property type="entry name" value="MutS, connector domain"/>
    <property type="match status" value="1"/>
</dbReference>
<dbReference type="PANTHER" id="PTHR11361:SF148">
    <property type="entry name" value="DNA MISMATCH REPAIR PROTEIN MSH6"/>
    <property type="match status" value="1"/>
</dbReference>
<dbReference type="InterPro" id="IPR036678">
    <property type="entry name" value="MutS_con_dom_sf"/>
</dbReference>
<dbReference type="Gene3D" id="3.40.50.300">
    <property type="entry name" value="P-loop containing nucleotide triphosphate hydrolases"/>
    <property type="match status" value="1"/>
</dbReference>
<evidence type="ECO:0000256" key="6">
    <source>
        <dbReference type="PIRNR" id="PIRNR037677"/>
    </source>
</evidence>
<keyword evidence="5 6" id="KW-0238">DNA-binding</keyword>
<feature type="region of interest" description="Disordered" evidence="9">
    <location>
        <begin position="168"/>
        <end position="190"/>
    </location>
</feature>
<keyword evidence="8" id="KW-0175">Coiled coil</keyword>
<evidence type="ECO:0000256" key="1">
    <source>
        <dbReference type="ARBA" id="ARBA00006271"/>
    </source>
</evidence>
<dbReference type="SUPFAM" id="SSF52540">
    <property type="entry name" value="P-loop containing nucleoside triphosphate hydrolases"/>
    <property type="match status" value="1"/>
</dbReference>
<dbReference type="SUPFAM" id="SSF55271">
    <property type="entry name" value="DNA repair protein MutS, domain I"/>
    <property type="match status" value="1"/>
</dbReference>
<keyword evidence="6 7" id="KW-0234">DNA repair</keyword>
<dbReference type="GO" id="GO:0005524">
    <property type="term" value="F:ATP binding"/>
    <property type="evidence" value="ECO:0007669"/>
    <property type="project" value="UniProtKB-UniRule"/>
</dbReference>
<feature type="domain" description="DNA mismatch repair proteins mutS family" evidence="10">
    <location>
        <begin position="1054"/>
        <end position="1070"/>
    </location>
</feature>
<dbReference type="InterPro" id="IPR016151">
    <property type="entry name" value="DNA_mismatch_repair_MutS_N"/>
</dbReference>
<feature type="compositionally biased region" description="Polar residues" evidence="9">
    <location>
        <begin position="119"/>
        <end position="146"/>
    </location>
</feature>
<dbReference type="SUPFAM" id="SSF48334">
    <property type="entry name" value="DNA repair protein MutS, domain III"/>
    <property type="match status" value="1"/>
</dbReference>
<evidence type="ECO:0000256" key="3">
    <source>
        <dbReference type="ARBA" id="ARBA00022763"/>
    </source>
</evidence>
<dbReference type="FunFam" id="1.10.1420.10:FF:000005">
    <property type="entry name" value="DNA mismatch repair protein"/>
    <property type="match status" value="1"/>
</dbReference>
<dbReference type="InterPro" id="IPR017261">
    <property type="entry name" value="DNA_mismatch_repair_MutS/MSH"/>
</dbReference>